<dbReference type="PROSITE" id="PS00422">
    <property type="entry name" value="GRANINS_1"/>
    <property type="match status" value="1"/>
</dbReference>
<proteinExistence type="inferred from homology"/>
<evidence type="ECO:0000256" key="5">
    <source>
        <dbReference type="PIRSR" id="PIRSR000097-1"/>
    </source>
</evidence>
<dbReference type="AlphaFoldDB" id="Q9XBS1"/>
<feature type="domain" description="NADP-dependent oxidoreductase" evidence="8">
    <location>
        <begin position="22"/>
        <end position="264"/>
    </location>
</feature>
<accession>Q9XBS1</accession>
<dbReference type="PANTHER" id="PTHR43827">
    <property type="entry name" value="2,5-DIKETO-D-GLUCONIC ACID REDUCTASE"/>
    <property type="match status" value="1"/>
</dbReference>
<dbReference type="PANTHER" id="PTHR43827:SF3">
    <property type="entry name" value="NADP-DEPENDENT OXIDOREDUCTASE DOMAIN-CONTAINING PROTEIN"/>
    <property type="match status" value="1"/>
</dbReference>
<dbReference type="EMBL" id="AF157493">
    <property type="protein sequence ID" value="AAD42404.1"/>
    <property type="molecule type" value="Genomic_DNA"/>
</dbReference>
<dbReference type="InterPro" id="IPR018170">
    <property type="entry name" value="Aldo/ket_reductase_CS"/>
</dbReference>
<dbReference type="InterPro" id="IPR036812">
    <property type="entry name" value="NAD(P)_OxRdtase_dom_sf"/>
</dbReference>
<name>Q9XBS1_ZYMMB</name>
<evidence type="ECO:0000256" key="1">
    <source>
        <dbReference type="ARBA" id="ARBA00007905"/>
    </source>
</evidence>
<dbReference type="InterPro" id="IPR020471">
    <property type="entry name" value="AKR"/>
</dbReference>
<evidence type="ECO:0000256" key="3">
    <source>
        <dbReference type="ARBA" id="ARBA00023002"/>
    </source>
</evidence>
<dbReference type="Gene3D" id="3.20.20.100">
    <property type="entry name" value="NADP-dependent oxidoreductase domain"/>
    <property type="match status" value="1"/>
</dbReference>
<dbReference type="FunFam" id="3.20.20.100:FF:000002">
    <property type="entry name" value="2,5-diketo-D-gluconic acid reductase A"/>
    <property type="match status" value="1"/>
</dbReference>
<comment type="catalytic activity">
    <reaction evidence="4">
        <text>hydroxyacetone + NADP(+) = methylglyoxal + NADPH + H(+)</text>
        <dbReference type="Rhea" id="RHEA:27986"/>
        <dbReference type="ChEBI" id="CHEBI:15378"/>
        <dbReference type="ChEBI" id="CHEBI:17158"/>
        <dbReference type="ChEBI" id="CHEBI:27957"/>
        <dbReference type="ChEBI" id="CHEBI:57783"/>
        <dbReference type="ChEBI" id="CHEBI:58349"/>
    </reaction>
</comment>
<evidence type="ECO:0000259" key="8">
    <source>
        <dbReference type="Pfam" id="PF00248"/>
    </source>
</evidence>
<dbReference type="SUPFAM" id="SSF51430">
    <property type="entry name" value="NAD(P)-linked oxidoreductase"/>
    <property type="match status" value="1"/>
</dbReference>
<keyword evidence="3" id="KW-0560">Oxidoreductase</keyword>
<evidence type="ECO:0000256" key="6">
    <source>
        <dbReference type="PIRSR" id="PIRSR000097-2"/>
    </source>
</evidence>
<dbReference type="PRINTS" id="PR00069">
    <property type="entry name" value="ALDKETRDTASE"/>
</dbReference>
<organism evidence="9">
    <name type="scientific">Zymomonas mobilis</name>
    <dbReference type="NCBI Taxonomy" id="542"/>
    <lineage>
        <taxon>Bacteria</taxon>
        <taxon>Pseudomonadati</taxon>
        <taxon>Pseudomonadota</taxon>
        <taxon>Alphaproteobacteria</taxon>
        <taxon>Sphingomonadales</taxon>
        <taxon>Zymomonadaceae</taxon>
        <taxon>Zymomonas</taxon>
    </lineage>
</organism>
<dbReference type="GO" id="GO:0016616">
    <property type="term" value="F:oxidoreductase activity, acting on the CH-OH group of donors, NAD or NADP as acceptor"/>
    <property type="evidence" value="ECO:0007669"/>
    <property type="project" value="UniProtKB-ARBA"/>
</dbReference>
<dbReference type="Pfam" id="PF00248">
    <property type="entry name" value="Aldo_ket_red"/>
    <property type="match status" value="1"/>
</dbReference>
<evidence type="ECO:0000313" key="9">
    <source>
        <dbReference type="EMBL" id="AAD42404.1"/>
    </source>
</evidence>
<dbReference type="PROSITE" id="PS00798">
    <property type="entry name" value="ALDOKETO_REDUCTASE_1"/>
    <property type="match status" value="1"/>
</dbReference>
<dbReference type="InterPro" id="IPR018054">
    <property type="entry name" value="Chromogranin_CS"/>
</dbReference>
<dbReference type="PROSITE" id="PS00062">
    <property type="entry name" value="ALDOKETO_REDUCTASE_2"/>
    <property type="match status" value="1"/>
</dbReference>
<gene>
    <name evidence="9" type="primary">dkg</name>
</gene>
<dbReference type="CDD" id="cd19132">
    <property type="entry name" value="AKR_AKR5D1_E1"/>
    <property type="match status" value="1"/>
</dbReference>
<dbReference type="InterPro" id="IPR023210">
    <property type="entry name" value="NADP_OxRdtase_dom"/>
</dbReference>
<reference evidence="9" key="1">
    <citation type="submission" date="1999-06" db="EMBL/GenBank/DDBJ databases">
        <title>The sequence analysis of 42D7 fosmid clone of Zymomonas mobilis ZM4.</title>
        <authorList>
            <person name="Um H.W."/>
            <person name="Kang H.S."/>
        </authorList>
    </citation>
    <scope>NUCLEOTIDE SEQUENCE</scope>
    <source>
        <strain evidence="9">ZM4</strain>
    </source>
</reference>
<evidence type="ECO:0000256" key="7">
    <source>
        <dbReference type="PIRSR" id="PIRSR000097-3"/>
    </source>
</evidence>
<protein>
    <submittedName>
        <fullName evidence="9">2,5-diketo-D-gluconate reductase</fullName>
    </submittedName>
</protein>
<sequence>MMSPISIPSIRLNDGNDLPAVGFGTYKLNGSAGVSDIVSAIKVGYRLLDSAFNYENEGAVGEVFREAGIARDKLRIVSKLPGRHHHFEEAIATVEESLYRAQLDYYDLYLIHWPNPSKDLYVEAWQALIEARKKGLIRSIGVCNFLPEHLERLIKETGVTPVVNQVELHPYFPQEEQRAWDKAHGIVTESWSPLGRASKLLQDDTIKKIADRLGKSIPQVILRWHVQLGAIPIPKASSKERQIENLSLFDFELSPQDVEIIATLARPDGRLADQDPARYEEF</sequence>
<feature type="active site" description="Proton donor" evidence="5">
    <location>
        <position position="54"/>
    </location>
</feature>
<dbReference type="SMR" id="Q9XBS1"/>
<feature type="binding site" evidence="6">
    <location>
        <position position="112"/>
    </location>
    <ligand>
        <name>substrate</name>
    </ligand>
</feature>
<comment type="similarity">
    <text evidence="1">Belongs to the aldo/keto reductase family.</text>
</comment>
<evidence type="ECO:0000256" key="2">
    <source>
        <dbReference type="ARBA" id="ARBA00022857"/>
    </source>
</evidence>
<evidence type="ECO:0000256" key="4">
    <source>
        <dbReference type="ARBA" id="ARBA00049445"/>
    </source>
</evidence>
<dbReference type="PIRSF" id="PIRSF000097">
    <property type="entry name" value="AKR"/>
    <property type="match status" value="1"/>
</dbReference>
<feature type="site" description="Lowers pKa of active site Tyr" evidence="7">
    <location>
        <position position="79"/>
    </location>
</feature>
<keyword evidence="2" id="KW-0521">NADP</keyword>